<dbReference type="GO" id="GO:0007346">
    <property type="term" value="P:regulation of mitotic cell cycle"/>
    <property type="evidence" value="ECO:0007669"/>
    <property type="project" value="TreeGrafter"/>
</dbReference>
<dbReference type="Pfam" id="PF05600">
    <property type="entry name" value="CDK5RAP3"/>
    <property type="match status" value="1"/>
</dbReference>
<proteinExistence type="inferred from homology"/>
<gene>
    <name evidence="3" type="ORF">AB1Y20_000901</name>
</gene>
<dbReference type="PANTHER" id="PTHR14894:SF0">
    <property type="entry name" value="CDK5 REGULATORY SUBUNIT-ASSOCIATED PROTEIN 3"/>
    <property type="match status" value="1"/>
</dbReference>
<evidence type="ECO:0000256" key="1">
    <source>
        <dbReference type="ARBA" id="ARBA00007478"/>
    </source>
</evidence>
<sequence>MGIESVAAGYSRPEAEALPLDIQFTKCVDWLVQRRVVSSSWQKSLRVAHAKLSSALAEPRPDIGGVLDLLPLNKRREEVTYFDCVAVVQLLTEAGRATKNFLGQLTDADCARWAEVAKRYEAGSVYLVDTAQFLLHAVTYELPALKKELARAEKELAELQRRTTEYSRLAEASRARFKEMCAKKQIEPCERHEIRHQLSASLLHLMPLYLKVARLCQAAPLPSAVHFYRRFVQFTMRRDKAEGEAEACLQMLARVQLLDLSEVNETSLVVQATGAAEAAAVEIDWGEEKQAEPMAVDWGDDGGGAAPLEVSWGDLDGGDGGVVEVNWGDEAEGGEWNGEIEVEAGGDTSGDGELSLAQIFENDATRNQLIDDLLELHCFFRQRQAEGSPDGLPAELQLDESELSDRLQEAVDAIVQSLDNAHARHLLMLQSSPKYMARQEQTLRQHLDHADKMLQLADELKSREAELMLTIQTAYPKYQAVVSRVKATKSLLEAAISKHFEGRRINLMGEINTI</sequence>
<evidence type="ECO:0000313" key="4">
    <source>
        <dbReference type="Proteomes" id="UP001515480"/>
    </source>
</evidence>
<keyword evidence="2" id="KW-0175">Coiled coil</keyword>
<evidence type="ECO:0000313" key="3">
    <source>
        <dbReference type="EMBL" id="KAL1529974.1"/>
    </source>
</evidence>
<keyword evidence="4" id="KW-1185">Reference proteome</keyword>
<protein>
    <recommendedName>
        <fullName evidence="5">CDK5 regulatory subunit-associated protein 3</fullName>
    </recommendedName>
</protein>
<dbReference type="InterPro" id="IPR008491">
    <property type="entry name" value="CDK5RAP3"/>
</dbReference>
<reference evidence="3 4" key="1">
    <citation type="journal article" date="2024" name="Science">
        <title>Giant polyketide synthase enzymes in the biosynthesis of giant marine polyether toxins.</title>
        <authorList>
            <person name="Fallon T.R."/>
            <person name="Shende V.V."/>
            <person name="Wierzbicki I.H."/>
            <person name="Pendleton A.L."/>
            <person name="Watervoot N.F."/>
            <person name="Auber R.P."/>
            <person name="Gonzalez D.J."/>
            <person name="Wisecaver J.H."/>
            <person name="Moore B.S."/>
        </authorList>
    </citation>
    <scope>NUCLEOTIDE SEQUENCE [LARGE SCALE GENOMIC DNA]</scope>
    <source>
        <strain evidence="3 4">12B1</strain>
    </source>
</reference>
<dbReference type="AlphaFoldDB" id="A0AB34KBR9"/>
<name>A0AB34KBR9_PRYPA</name>
<accession>A0AB34KBR9</accession>
<organism evidence="3 4">
    <name type="scientific">Prymnesium parvum</name>
    <name type="common">Toxic golden alga</name>
    <dbReference type="NCBI Taxonomy" id="97485"/>
    <lineage>
        <taxon>Eukaryota</taxon>
        <taxon>Haptista</taxon>
        <taxon>Haptophyta</taxon>
        <taxon>Prymnesiophyceae</taxon>
        <taxon>Prymnesiales</taxon>
        <taxon>Prymnesiaceae</taxon>
        <taxon>Prymnesium</taxon>
    </lineage>
</organism>
<evidence type="ECO:0008006" key="5">
    <source>
        <dbReference type="Google" id="ProtNLM"/>
    </source>
</evidence>
<comment type="similarity">
    <text evidence="1">Belongs to the CDK5RAP3 family.</text>
</comment>
<dbReference type="EMBL" id="JBGBPQ010000001">
    <property type="protein sequence ID" value="KAL1529974.1"/>
    <property type="molecule type" value="Genomic_DNA"/>
</dbReference>
<evidence type="ECO:0000256" key="2">
    <source>
        <dbReference type="SAM" id="Coils"/>
    </source>
</evidence>
<comment type="caution">
    <text evidence="3">The sequence shown here is derived from an EMBL/GenBank/DDBJ whole genome shotgun (WGS) entry which is preliminary data.</text>
</comment>
<dbReference type="GO" id="GO:0012505">
    <property type="term" value="C:endomembrane system"/>
    <property type="evidence" value="ECO:0007669"/>
    <property type="project" value="TreeGrafter"/>
</dbReference>
<dbReference type="PANTHER" id="PTHR14894">
    <property type="entry name" value="CDK5 REGULATORY SUBUNIT-ASSOCIATED PROTEIN 3"/>
    <property type="match status" value="1"/>
</dbReference>
<feature type="coiled-coil region" evidence="2">
    <location>
        <begin position="135"/>
        <end position="169"/>
    </location>
</feature>
<dbReference type="Proteomes" id="UP001515480">
    <property type="component" value="Unassembled WGS sequence"/>
</dbReference>